<evidence type="ECO:0000256" key="1">
    <source>
        <dbReference type="ARBA" id="ARBA00023015"/>
    </source>
</evidence>
<name>A0AAE3IFP8_9FIRM</name>
<sequence>MELRLKSEKPIYVQLCEWLSDMIISGTIPEGEQIPSTTEISVEYKVNPATALKGINMLVDKGVIFKKRGLGMFVSVGAVEKLKAERQQDFQQTYVDKMCEEAKKLGISKNEIIAMIERGFENE</sequence>
<dbReference type="AlphaFoldDB" id="A0AAE3IFP8"/>
<dbReference type="InterPro" id="IPR036390">
    <property type="entry name" value="WH_DNA-bd_sf"/>
</dbReference>
<dbReference type="SMART" id="SM00345">
    <property type="entry name" value="HTH_GNTR"/>
    <property type="match status" value="1"/>
</dbReference>
<dbReference type="PROSITE" id="PS50949">
    <property type="entry name" value="HTH_GNTR"/>
    <property type="match status" value="1"/>
</dbReference>
<proteinExistence type="predicted"/>
<keyword evidence="6" id="KW-1185">Reference proteome</keyword>
<comment type="caution">
    <text evidence="5">The sequence shown here is derived from an EMBL/GenBank/DDBJ whole genome shotgun (WGS) entry which is preliminary data.</text>
</comment>
<dbReference type="SUPFAM" id="SSF46785">
    <property type="entry name" value="Winged helix' DNA-binding domain"/>
    <property type="match status" value="1"/>
</dbReference>
<dbReference type="InterPro" id="IPR000524">
    <property type="entry name" value="Tscrpt_reg_HTH_GntR"/>
</dbReference>
<dbReference type="GO" id="GO:0003700">
    <property type="term" value="F:DNA-binding transcription factor activity"/>
    <property type="evidence" value="ECO:0007669"/>
    <property type="project" value="InterPro"/>
</dbReference>
<organism evidence="5 6">
    <name type="scientific">Hominimerdicola aceti</name>
    <dbReference type="NCBI Taxonomy" id="2981726"/>
    <lineage>
        <taxon>Bacteria</taxon>
        <taxon>Bacillati</taxon>
        <taxon>Bacillota</taxon>
        <taxon>Clostridia</taxon>
        <taxon>Eubacteriales</taxon>
        <taxon>Oscillospiraceae</taxon>
        <taxon>Hominimerdicola</taxon>
    </lineage>
</organism>
<evidence type="ECO:0000256" key="3">
    <source>
        <dbReference type="ARBA" id="ARBA00023163"/>
    </source>
</evidence>
<gene>
    <name evidence="5" type="ORF">OCV57_05760</name>
</gene>
<evidence type="ECO:0000313" key="5">
    <source>
        <dbReference type="EMBL" id="MCU6705428.1"/>
    </source>
</evidence>
<evidence type="ECO:0000313" key="6">
    <source>
        <dbReference type="Proteomes" id="UP001208131"/>
    </source>
</evidence>
<feature type="domain" description="HTH gntR-type" evidence="4">
    <location>
        <begin position="9"/>
        <end position="77"/>
    </location>
</feature>
<dbReference type="InterPro" id="IPR036388">
    <property type="entry name" value="WH-like_DNA-bd_sf"/>
</dbReference>
<keyword evidence="1" id="KW-0805">Transcription regulation</keyword>
<dbReference type="RefSeq" id="WP_117957318.1">
    <property type="nucleotide sequence ID" value="NZ_JAOQJZ010000004.1"/>
</dbReference>
<dbReference type="Gene3D" id="1.10.10.10">
    <property type="entry name" value="Winged helix-like DNA-binding domain superfamily/Winged helix DNA-binding domain"/>
    <property type="match status" value="1"/>
</dbReference>
<keyword evidence="2" id="KW-0238">DNA-binding</keyword>
<dbReference type="CDD" id="cd07377">
    <property type="entry name" value="WHTH_GntR"/>
    <property type="match status" value="1"/>
</dbReference>
<accession>A0AAE3IFP8</accession>
<dbReference type="Pfam" id="PF00392">
    <property type="entry name" value="GntR"/>
    <property type="match status" value="1"/>
</dbReference>
<dbReference type="PANTHER" id="PTHR38445:SF10">
    <property type="entry name" value="GNTR-FAMILY TRANSCRIPTIONAL REGULATOR"/>
    <property type="match status" value="1"/>
</dbReference>
<reference evidence="5 6" key="1">
    <citation type="journal article" date="2021" name="ISME Commun">
        <title>Automated analysis of genomic sequences facilitates high-throughput and comprehensive description of bacteria.</title>
        <authorList>
            <person name="Hitch T.C.A."/>
        </authorList>
    </citation>
    <scope>NUCLEOTIDE SEQUENCE [LARGE SCALE GENOMIC DNA]</scope>
    <source>
        <strain evidence="5 6">Sanger_31</strain>
    </source>
</reference>
<dbReference type="GO" id="GO:0003677">
    <property type="term" value="F:DNA binding"/>
    <property type="evidence" value="ECO:0007669"/>
    <property type="project" value="UniProtKB-KW"/>
</dbReference>
<dbReference type="EMBL" id="JAOQJZ010000004">
    <property type="protein sequence ID" value="MCU6705428.1"/>
    <property type="molecule type" value="Genomic_DNA"/>
</dbReference>
<protein>
    <submittedName>
        <fullName evidence="5">GntR family transcriptional regulator</fullName>
    </submittedName>
</protein>
<dbReference type="PANTHER" id="PTHR38445">
    <property type="entry name" value="HTH-TYPE TRANSCRIPTIONAL REPRESSOR YTRA"/>
    <property type="match status" value="1"/>
</dbReference>
<evidence type="ECO:0000259" key="4">
    <source>
        <dbReference type="PROSITE" id="PS50949"/>
    </source>
</evidence>
<evidence type="ECO:0000256" key="2">
    <source>
        <dbReference type="ARBA" id="ARBA00023125"/>
    </source>
</evidence>
<dbReference type="Proteomes" id="UP001208131">
    <property type="component" value="Unassembled WGS sequence"/>
</dbReference>
<keyword evidence="3" id="KW-0804">Transcription</keyword>